<feature type="domain" description="HTH lacI-type" evidence="6">
    <location>
        <begin position="1"/>
        <end position="58"/>
    </location>
</feature>
<dbReference type="NCBIfam" id="TIGR02417">
    <property type="entry name" value="fruct_sucro_rep"/>
    <property type="match status" value="1"/>
</dbReference>
<dbReference type="PANTHER" id="PTHR30146:SF45">
    <property type="entry name" value="CATABOLITE REPRESSOR_ACTIVATOR"/>
    <property type="match status" value="1"/>
</dbReference>
<dbReference type="NCBIfam" id="NF008452">
    <property type="entry name" value="PRK11303.1"/>
    <property type="match status" value="1"/>
</dbReference>
<dbReference type="InterPro" id="IPR010982">
    <property type="entry name" value="Lambda_DNA-bd_dom_sf"/>
</dbReference>
<evidence type="ECO:0000259" key="6">
    <source>
        <dbReference type="PROSITE" id="PS50932"/>
    </source>
</evidence>
<name>A0A841GSS8_9GAMM</name>
<sequence>MKLEEIARLAGVSRTTASYVVNGKAEQHRISEKTRERVMAVVNQYNYKPDQAATALRLGSSRLFGFILPDLENTSYARLAKLLEAGARAHGFQLIITCSDDDPETEKALAEMLISRRIDALLVSTVLDPYNDFYPRLQQKGLPVIAIDRALDDEKFASVISEDLDGAIKLTNSLLSPLPASIGLLGAVADLGISCERERGFRAALRAANIPVEPLIAYGEHFSRSEGARICADWIARGVMPEALVTTSYVLLEGVLDTLQGYPELMQKLRLATFGDNQLLDFLPVKVNALPQQFSLIADRALALALAATEHHYQPGVDVIPRRLKVRSHAG</sequence>
<dbReference type="InterPro" id="IPR012781">
    <property type="entry name" value="Fruct_sucro_rep"/>
</dbReference>
<keyword evidence="8" id="KW-1185">Reference proteome</keyword>
<dbReference type="Gene3D" id="3.40.50.2300">
    <property type="match status" value="2"/>
</dbReference>
<keyword evidence="3" id="KW-0238">DNA-binding</keyword>
<keyword evidence="1" id="KW-0678">Repressor</keyword>
<keyword evidence="2" id="KW-0805">Transcription regulation</keyword>
<dbReference type="PROSITE" id="PS50932">
    <property type="entry name" value="HTH_LACI_2"/>
    <property type="match status" value="1"/>
</dbReference>
<evidence type="ECO:0000313" key="8">
    <source>
        <dbReference type="Proteomes" id="UP000585721"/>
    </source>
</evidence>
<proteinExistence type="predicted"/>
<dbReference type="Proteomes" id="UP000585721">
    <property type="component" value="Unassembled WGS sequence"/>
</dbReference>
<dbReference type="SMART" id="SM00354">
    <property type="entry name" value="HTH_LACI"/>
    <property type="match status" value="1"/>
</dbReference>
<dbReference type="PANTHER" id="PTHR30146">
    <property type="entry name" value="LACI-RELATED TRANSCRIPTIONAL REPRESSOR"/>
    <property type="match status" value="1"/>
</dbReference>
<dbReference type="Pfam" id="PF00356">
    <property type="entry name" value="LacI"/>
    <property type="match status" value="1"/>
</dbReference>
<protein>
    <submittedName>
        <fullName evidence="7">LacI family fructose operon transcriptional repressor</fullName>
    </submittedName>
</protein>
<dbReference type="GO" id="GO:0009750">
    <property type="term" value="P:response to fructose"/>
    <property type="evidence" value="ECO:0007669"/>
    <property type="project" value="InterPro"/>
</dbReference>
<evidence type="ECO:0000313" key="7">
    <source>
        <dbReference type="EMBL" id="MBB6056893.1"/>
    </source>
</evidence>
<dbReference type="Pfam" id="PF00532">
    <property type="entry name" value="Peripla_BP_1"/>
    <property type="match status" value="1"/>
</dbReference>
<evidence type="ECO:0000256" key="5">
    <source>
        <dbReference type="ARBA" id="ARBA00023163"/>
    </source>
</evidence>
<dbReference type="InterPro" id="IPR028082">
    <property type="entry name" value="Peripla_BP_I"/>
</dbReference>
<dbReference type="SUPFAM" id="SSF53822">
    <property type="entry name" value="Periplasmic binding protein-like I"/>
    <property type="match status" value="1"/>
</dbReference>
<dbReference type="RefSeq" id="WP_188027608.1">
    <property type="nucleotide sequence ID" value="NZ_JACHGR010000010.1"/>
</dbReference>
<dbReference type="AlphaFoldDB" id="A0A841GSS8"/>
<reference evidence="7 8" key="1">
    <citation type="submission" date="2020-08" db="EMBL/GenBank/DDBJ databases">
        <title>Genomic Encyclopedia of Type Strains, Phase IV (KMG-IV): sequencing the most valuable type-strain genomes for metagenomic binning, comparative biology and taxonomic classification.</title>
        <authorList>
            <person name="Goeker M."/>
        </authorList>
    </citation>
    <scope>NUCLEOTIDE SEQUENCE [LARGE SCALE GENOMIC DNA]</scope>
    <source>
        <strain evidence="7 8">DSM 22975</strain>
    </source>
</reference>
<organism evidence="7 8">
    <name type="scientific">Tolumonas osonensis</name>
    <dbReference type="NCBI Taxonomy" id="675874"/>
    <lineage>
        <taxon>Bacteria</taxon>
        <taxon>Pseudomonadati</taxon>
        <taxon>Pseudomonadota</taxon>
        <taxon>Gammaproteobacteria</taxon>
        <taxon>Aeromonadales</taxon>
        <taxon>Aeromonadaceae</taxon>
        <taxon>Tolumonas</taxon>
    </lineage>
</organism>
<accession>A0A841GSS8</accession>
<dbReference type="GO" id="GO:0000976">
    <property type="term" value="F:transcription cis-regulatory region binding"/>
    <property type="evidence" value="ECO:0007669"/>
    <property type="project" value="TreeGrafter"/>
</dbReference>
<dbReference type="Gene3D" id="1.10.260.40">
    <property type="entry name" value="lambda repressor-like DNA-binding domains"/>
    <property type="match status" value="1"/>
</dbReference>
<dbReference type="EMBL" id="JACHGR010000010">
    <property type="protein sequence ID" value="MBB6056893.1"/>
    <property type="molecule type" value="Genomic_DNA"/>
</dbReference>
<keyword evidence="4" id="KW-0010">Activator</keyword>
<dbReference type="PROSITE" id="PS00356">
    <property type="entry name" value="HTH_LACI_1"/>
    <property type="match status" value="1"/>
</dbReference>
<evidence type="ECO:0000256" key="3">
    <source>
        <dbReference type="ARBA" id="ARBA00023125"/>
    </source>
</evidence>
<evidence type="ECO:0000256" key="4">
    <source>
        <dbReference type="ARBA" id="ARBA00023159"/>
    </source>
</evidence>
<dbReference type="InterPro" id="IPR000843">
    <property type="entry name" value="HTH_LacI"/>
</dbReference>
<dbReference type="InterPro" id="IPR001761">
    <property type="entry name" value="Peripla_BP/Lac1_sug-bd_dom"/>
</dbReference>
<dbReference type="SUPFAM" id="SSF47413">
    <property type="entry name" value="lambda repressor-like DNA-binding domains"/>
    <property type="match status" value="1"/>
</dbReference>
<dbReference type="FunFam" id="1.10.260.40:FF:000008">
    <property type="entry name" value="Fructose repressor (Catabolite repressor/activator)"/>
    <property type="match status" value="1"/>
</dbReference>
<dbReference type="CDD" id="cd01392">
    <property type="entry name" value="HTH_LacI"/>
    <property type="match status" value="1"/>
</dbReference>
<gene>
    <name evidence="7" type="ORF">HNR75_002840</name>
</gene>
<keyword evidence="5" id="KW-0804">Transcription</keyword>
<evidence type="ECO:0000256" key="2">
    <source>
        <dbReference type="ARBA" id="ARBA00023015"/>
    </source>
</evidence>
<comment type="caution">
    <text evidence="7">The sequence shown here is derived from an EMBL/GenBank/DDBJ whole genome shotgun (WGS) entry which is preliminary data.</text>
</comment>
<evidence type="ECO:0000256" key="1">
    <source>
        <dbReference type="ARBA" id="ARBA00022491"/>
    </source>
</evidence>
<dbReference type="GO" id="GO:0003700">
    <property type="term" value="F:DNA-binding transcription factor activity"/>
    <property type="evidence" value="ECO:0007669"/>
    <property type="project" value="TreeGrafter"/>
</dbReference>